<evidence type="ECO:0000313" key="2">
    <source>
        <dbReference type="Proteomes" id="UP000253941"/>
    </source>
</evidence>
<sequence>MKLATALGRVGRSGVEIAKRADTAKGFEVLPRRWLVERTLARLNRNRRLAKDFETTIPTAEARLYLASVQLIARRPA</sequence>
<dbReference type="PANTHER" id="PTHR30007:SF0">
    <property type="entry name" value="TRANSPOSASE"/>
    <property type="match status" value="1"/>
</dbReference>
<proteinExistence type="predicted"/>
<name>A0A369T5J0_9PROT</name>
<accession>A0A369T5J0</accession>
<dbReference type="PANTHER" id="PTHR30007">
    <property type="entry name" value="PHP DOMAIN PROTEIN"/>
    <property type="match status" value="1"/>
</dbReference>
<dbReference type="EMBL" id="QPMH01000025">
    <property type="protein sequence ID" value="RDD60518.1"/>
    <property type="molecule type" value="Genomic_DNA"/>
</dbReference>
<dbReference type="Proteomes" id="UP000253941">
    <property type="component" value="Unassembled WGS sequence"/>
</dbReference>
<evidence type="ECO:0000313" key="1">
    <source>
        <dbReference type="EMBL" id="RDD60518.1"/>
    </source>
</evidence>
<comment type="caution">
    <text evidence="1">The sequence shown here is derived from an EMBL/GenBank/DDBJ whole genome shotgun (WGS) entry which is preliminary data.</text>
</comment>
<organism evidence="1 2">
    <name type="scientific">Ferruginivarius sediminum</name>
    <dbReference type="NCBI Taxonomy" id="2661937"/>
    <lineage>
        <taxon>Bacteria</taxon>
        <taxon>Pseudomonadati</taxon>
        <taxon>Pseudomonadota</taxon>
        <taxon>Alphaproteobacteria</taxon>
        <taxon>Rhodospirillales</taxon>
        <taxon>Rhodospirillaceae</taxon>
        <taxon>Ferruginivarius</taxon>
    </lineage>
</organism>
<reference evidence="1 2" key="1">
    <citation type="submission" date="2018-07" db="EMBL/GenBank/DDBJ databases">
        <title>Venubactetium sediminum gen. nov., sp. nov., isolated from a marine solar saltern.</title>
        <authorList>
            <person name="Wang S."/>
        </authorList>
    </citation>
    <scope>NUCLEOTIDE SEQUENCE [LARGE SCALE GENOMIC DNA]</scope>
    <source>
        <strain evidence="1 2">WD2A32</strain>
    </source>
</reference>
<gene>
    <name evidence="1" type="ORF">DRB17_17620</name>
</gene>
<dbReference type="AlphaFoldDB" id="A0A369T5J0"/>
<protein>
    <submittedName>
        <fullName evidence="1">Uncharacterized protein</fullName>
    </submittedName>
</protein>
<keyword evidence="2" id="KW-1185">Reference proteome</keyword>